<keyword evidence="3" id="KW-1185">Reference proteome</keyword>
<dbReference type="PANTHER" id="PTHR14087">
    <property type="entry name" value="THYMOCYTE NUCLEAR PROTEIN 1"/>
    <property type="match status" value="1"/>
</dbReference>
<accession>A0A0K8MD23</accession>
<proteinExistence type="predicted"/>
<dbReference type="Pfam" id="PF01878">
    <property type="entry name" value="EVE"/>
    <property type="match status" value="1"/>
</dbReference>
<evidence type="ECO:0000259" key="1">
    <source>
        <dbReference type="Pfam" id="PF01878"/>
    </source>
</evidence>
<dbReference type="OrthoDB" id="9791347at2"/>
<organism evidence="2 3">
    <name type="scientific">Caedimonas varicaedens</name>
    <dbReference type="NCBI Taxonomy" id="1629334"/>
    <lineage>
        <taxon>Bacteria</taxon>
        <taxon>Pseudomonadati</taxon>
        <taxon>Pseudomonadota</taxon>
        <taxon>Alphaproteobacteria</taxon>
        <taxon>Holosporales</taxon>
        <taxon>Caedimonadaceae</taxon>
        <taxon>Caedimonas</taxon>
    </lineage>
</organism>
<dbReference type="InterPro" id="IPR015947">
    <property type="entry name" value="PUA-like_sf"/>
</dbReference>
<dbReference type="Proteomes" id="UP000036771">
    <property type="component" value="Unassembled WGS sequence"/>
</dbReference>
<reference evidence="2 3" key="1">
    <citation type="submission" date="2015-03" db="EMBL/GenBank/DDBJ databases">
        <title>Caedibacter varicaedens, whole genome shotgun sequence.</title>
        <authorList>
            <person name="Suzuki H."/>
            <person name="Dapper A.L."/>
            <person name="Gibson A.K."/>
            <person name="Jackson C."/>
            <person name="Lee H."/>
            <person name="Pejaver V.R."/>
            <person name="Doak T."/>
            <person name="Lynch M."/>
        </authorList>
    </citation>
    <scope>NUCLEOTIDE SEQUENCE [LARGE SCALE GENOMIC DNA]</scope>
</reference>
<protein>
    <submittedName>
        <fullName evidence="2">EVE domain protein</fullName>
    </submittedName>
</protein>
<dbReference type="STRING" id="1629334.Cva_00429"/>
<name>A0A0K8MD23_9PROT</name>
<dbReference type="AlphaFoldDB" id="A0A0K8MD23"/>
<evidence type="ECO:0000313" key="2">
    <source>
        <dbReference type="EMBL" id="GAO97789.1"/>
    </source>
</evidence>
<sequence>MRYWLIKTEPSTWSWQDQVLKKITHWDGVRNYQASSYMKEMKKGDLAFFYHSVHEKKIVGIVEIVREYYPDFTDETGKFCMVDVRAVEALPHPVSLALIKSDPRLSHLSLCRQSRLSVMPIDELSWKIILEMENKT</sequence>
<dbReference type="PANTHER" id="PTHR14087:SF8">
    <property type="entry name" value="OS03G0676100 PROTEIN"/>
    <property type="match status" value="1"/>
</dbReference>
<dbReference type="Gene3D" id="3.10.590.10">
    <property type="entry name" value="ph1033 like domains"/>
    <property type="match status" value="1"/>
</dbReference>
<evidence type="ECO:0000313" key="3">
    <source>
        <dbReference type="Proteomes" id="UP000036771"/>
    </source>
</evidence>
<comment type="caution">
    <text evidence="2">The sequence shown here is derived from an EMBL/GenBank/DDBJ whole genome shotgun (WGS) entry which is preliminary data.</text>
</comment>
<dbReference type="InterPro" id="IPR052181">
    <property type="entry name" value="5hmC_binding"/>
</dbReference>
<gene>
    <name evidence="2" type="ORF">Cva_00429</name>
</gene>
<dbReference type="SUPFAM" id="SSF88697">
    <property type="entry name" value="PUA domain-like"/>
    <property type="match status" value="1"/>
</dbReference>
<feature type="domain" description="EVE" evidence="1">
    <location>
        <begin position="2"/>
        <end position="132"/>
    </location>
</feature>
<dbReference type="CDD" id="cd21133">
    <property type="entry name" value="EVE"/>
    <property type="match status" value="1"/>
</dbReference>
<dbReference type="EMBL" id="BBVC01000018">
    <property type="protein sequence ID" value="GAO97789.1"/>
    <property type="molecule type" value="Genomic_DNA"/>
</dbReference>
<dbReference type="InterPro" id="IPR047197">
    <property type="entry name" value="THYN1-like_EVE"/>
</dbReference>
<dbReference type="InterPro" id="IPR002740">
    <property type="entry name" value="EVE_domain"/>
</dbReference>